<evidence type="ECO:0000313" key="3">
    <source>
        <dbReference type="EMBL" id="THH32180.1"/>
    </source>
</evidence>
<dbReference type="Gene3D" id="3.30.70.2760">
    <property type="match status" value="1"/>
</dbReference>
<dbReference type="SMART" id="SM00471">
    <property type="entry name" value="HDc"/>
    <property type="match status" value="1"/>
</dbReference>
<dbReference type="PANTHER" id="PTHR11373:SF4">
    <property type="entry name" value="DEOXYNUCLEOSIDE TRIPHOSPHATE TRIPHOSPHOHYDROLASE SAMHD1"/>
    <property type="match status" value="1"/>
</dbReference>
<feature type="region of interest" description="Disordered" evidence="1">
    <location>
        <begin position="518"/>
        <end position="562"/>
    </location>
</feature>
<dbReference type="GO" id="GO:0006203">
    <property type="term" value="P:dGTP catabolic process"/>
    <property type="evidence" value="ECO:0007669"/>
    <property type="project" value="TreeGrafter"/>
</dbReference>
<dbReference type="InterPro" id="IPR003607">
    <property type="entry name" value="HD/PDEase_dom"/>
</dbReference>
<dbReference type="Pfam" id="PF19276">
    <property type="entry name" value="HD_assoc_2"/>
    <property type="match status" value="1"/>
</dbReference>
<dbReference type="OrthoDB" id="9991235at2759"/>
<dbReference type="GO" id="GO:0008832">
    <property type="term" value="F:dGTPase activity"/>
    <property type="evidence" value="ECO:0007669"/>
    <property type="project" value="TreeGrafter"/>
</dbReference>
<dbReference type="Gene3D" id="1.10.3210.10">
    <property type="entry name" value="Hypothetical protein af1432"/>
    <property type="match status" value="1"/>
</dbReference>
<feature type="compositionally biased region" description="Basic residues" evidence="1">
    <location>
        <begin position="552"/>
        <end position="562"/>
    </location>
</feature>
<protein>
    <recommendedName>
        <fullName evidence="2">HD/PDEase domain-containing protein</fullName>
    </recommendedName>
</protein>
<sequence>MDFDSPSASPEPVLRPMAVAQHDRSFETRRFKDPLYDYMPFGQRVCSIIDTKHFQRLRRVKQLGTSYYVWPTACHNRFEHCLGVAHLAQTLAKHLQTSQPELGITDEEVDCVAIAGLCHDLGHGPWSHVWDGLFIPQAIPGSTWQHEHASEMMFDDLVQEYSINLAEDEIVFIKALIAGEQSRCKGFQVKPYLFEIVANKRNGLDVDKFDYIARDSQAVGMANISGLTRLLDSSRVIDNQICYNIKDVNQVYQVCYTRFLLHKTIYNHKTAKAVEHMIIDGLIAAEPFMKIAERIQDPKQFLHLTDNIQDKIEESTAPELEPARAIFDRISSRNLYKMVDFNIILWKDQKLFKEQFTPERIVDAVKRHTFTEKDEITPENVAALSAKDIIVDLSPMHYGMKDKNPLDFVKFYSKRSPNVSQHAGPGDISLLMPQTFGEVLLRVFTRRDSCFGLVQTGWRDLLEELEKKPDEFESKSIGKTRKIAKLDLEDSEAENDEGSDVAPVPRLPALLRTKRPLGRIASAPLPPTSMAPEYRPKGNPFMTVGSNFTPRGAKKQKKHHEV</sequence>
<keyword evidence="4" id="KW-1185">Reference proteome</keyword>
<accession>A0A4S4N8E9</accession>
<dbReference type="InterPro" id="IPR045509">
    <property type="entry name" value="HD_assoc_2"/>
</dbReference>
<proteinExistence type="predicted"/>
<dbReference type="InterPro" id="IPR006674">
    <property type="entry name" value="HD_domain"/>
</dbReference>
<evidence type="ECO:0000259" key="2">
    <source>
        <dbReference type="SMART" id="SM00471"/>
    </source>
</evidence>
<evidence type="ECO:0000313" key="4">
    <source>
        <dbReference type="Proteomes" id="UP000308730"/>
    </source>
</evidence>
<dbReference type="InterPro" id="IPR050135">
    <property type="entry name" value="dGTPase-like"/>
</dbReference>
<dbReference type="GO" id="GO:0005634">
    <property type="term" value="C:nucleus"/>
    <property type="evidence" value="ECO:0007669"/>
    <property type="project" value="TreeGrafter"/>
</dbReference>
<comment type="caution">
    <text evidence="3">The sequence shown here is derived from an EMBL/GenBank/DDBJ whole genome shotgun (WGS) entry which is preliminary data.</text>
</comment>
<reference evidence="3 4" key="1">
    <citation type="submission" date="2019-02" db="EMBL/GenBank/DDBJ databases">
        <title>Genome sequencing of the rare red list fungi Antrodiella citrinella (Flaviporus citrinellus).</title>
        <authorList>
            <person name="Buettner E."/>
            <person name="Kellner H."/>
        </authorList>
    </citation>
    <scope>NUCLEOTIDE SEQUENCE [LARGE SCALE GENOMIC DNA]</scope>
    <source>
        <strain evidence="3 4">DSM 108506</strain>
    </source>
</reference>
<name>A0A4S4N8E9_9APHY</name>
<dbReference type="SUPFAM" id="SSF109604">
    <property type="entry name" value="HD-domain/PDEase-like"/>
    <property type="match status" value="1"/>
</dbReference>
<dbReference type="CDD" id="cd00077">
    <property type="entry name" value="HDc"/>
    <property type="match status" value="1"/>
</dbReference>
<dbReference type="AlphaFoldDB" id="A0A4S4N8E9"/>
<dbReference type="EMBL" id="SGPM01000028">
    <property type="protein sequence ID" value="THH32180.1"/>
    <property type="molecule type" value="Genomic_DNA"/>
</dbReference>
<dbReference type="PANTHER" id="PTHR11373">
    <property type="entry name" value="DEOXYNUCLEOSIDE TRIPHOSPHATE TRIPHOSPHOHYDROLASE"/>
    <property type="match status" value="1"/>
</dbReference>
<dbReference type="Proteomes" id="UP000308730">
    <property type="component" value="Unassembled WGS sequence"/>
</dbReference>
<organism evidence="3 4">
    <name type="scientific">Antrodiella citrinella</name>
    <dbReference type="NCBI Taxonomy" id="2447956"/>
    <lineage>
        <taxon>Eukaryota</taxon>
        <taxon>Fungi</taxon>
        <taxon>Dikarya</taxon>
        <taxon>Basidiomycota</taxon>
        <taxon>Agaricomycotina</taxon>
        <taxon>Agaricomycetes</taxon>
        <taxon>Polyporales</taxon>
        <taxon>Steccherinaceae</taxon>
        <taxon>Antrodiella</taxon>
    </lineage>
</organism>
<evidence type="ECO:0000256" key="1">
    <source>
        <dbReference type="SAM" id="MobiDB-lite"/>
    </source>
</evidence>
<feature type="domain" description="HD/PDEase" evidence="2">
    <location>
        <begin position="73"/>
        <end position="221"/>
    </location>
</feature>
<dbReference type="Pfam" id="PF01966">
    <property type="entry name" value="HD"/>
    <property type="match status" value="1"/>
</dbReference>
<gene>
    <name evidence="3" type="ORF">EUX98_g2013</name>
</gene>